<dbReference type="AlphaFoldDB" id="A0A512LBG3"/>
<evidence type="ECO:0000313" key="3">
    <source>
        <dbReference type="Proteomes" id="UP000321337"/>
    </source>
</evidence>
<dbReference type="SUPFAM" id="SSF56762">
    <property type="entry name" value="HydB/Nqo4-like"/>
    <property type="match status" value="1"/>
</dbReference>
<keyword evidence="1" id="KW-0460">Magnesium</keyword>
<sequence length="367" mass="40554">MSLAGKLTFSVGWDGYRVTSVEVRSSRPQAACLLEGKTVEEAMRLVPLLFGICGKAQTVAARSAAQAAQNLCGDKQLMLRQRRLVALEAAQEHLWRLLVDWPNRLGLPAKQGLMMEWVKRISISRGDDDVLALGEAMLTMIEQDVLDESLDCWAATLERAERTPMRGLAGASLEMLRGLEPLHSGHPVFGHFLPRQAACLWGNELQPYLDGHFAVRPLWRNAPAEAGALALHHQIPLLAELLRTGHAASARYLARLVDWVSCVRLLRGEASSTELRLDACKLGKNAGLACVDTARGLLLHYIEVALGQIVRYVIVAPTEWNFHPAGPFVQTLRSLRADDAASLYQRINILILAFDPCVEYEVNLHHA</sequence>
<evidence type="ECO:0000313" key="2">
    <source>
        <dbReference type="EMBL" id="GEP31772.1"/>
    </source>
</evidence>
<proteinExistence type="predicted"/>
<feature type="binding site" evidence="1">
    <location>
        <position position="357"/>
    </location>
    <ligand>
        <name>Ni(2+)</name>
        <dbReference type="ChEBI" id="CHEBI:49786"/>
    </ligand>
</feature>
<keyword evidence="3" id="KW-1185">Reference proteome</keyword>
<evidence type="ECO:0000256" key="1">
    <source>
        <dbReference type="PIRSR" id="PIRSR601501-1"/>
    </source>
</evidence>
<dbReference type="EMBL" id="BKAD01000036">
    <property type="protein sequence ID" value="GEP31772.1"/>
    <property type="molecule type" value="Genomic_DNA"/>
</dbReference>
<keyword evidence="1" id="KW-0533">Nickel</keyword>
<gene>
    <name evidence="2" type="primary">hupK</name>
    <name evidence="2" type="ORF">TPL01_29100</name>
</gene>
<reference evidence="2 3" key="1">
    <citation type="submission" date="2019-07" db="EMBL/GenBank/DDBJ databases">
        <title>Whole genome shotgun sequence of Thiobacillus plumbophilus NBRC 107929.</title>
        <authorList>
            <person name="Hosoyama A."/>
            <person name="Uohara A."/>
            <person name="Ohji S."/>
            <person name="Ichikawa N."/>
        </authorList>
    </citation>
    <scope>NUCLEOTIDE SEQUENCE [LARGE SCALE GENOMIC DNA]</scope>
    <source>
        <strain evidence="2 3">NBRC 107929</strain>
    </source>
</reference>
<name>A0A512LBG3_9PROT</name>
<comment type="caution">
    <text evidence="2">The sequence shown here is derived from an EMBL/GenBank/DDBJ whole genome shotgun (WGS) entry which is preliminary data.</text>
</comment>
<comment type="cofactor">
    <cofactor evidence="1">
        <name>Ni(2+)</name>
        <dbReference type="ChEBI" id="CHEBI:49786"/>
    </cofactor>
</comment>
<dbReference type="GO" id="GO:0016151">
    <property type="term" value="F:nickel cation binding"/>
    <property type="evidence" value="ECO:0007669"/>
    <property type="project" value="InterPro"/>
</dbReference>
<feature type="binding site" evidence="1">
    <location>
        <position position="314"/>
    </location>
    <ligand>
        <name>Mg(2+)</name>
        <dbReference type="ChEBI" id="CHEBI:18420"/>
    </ligand>
</feature>
<dbReference type="Gene3D" id="1.10.645.10">
    <property type="entry name" value="Cytochrome-c3 Hydrogenase, chain B"/>
    <property type="match status" value="2"/>
</dbReference>
<dbReference type="InterPro" id="IPR050867">
    <property type="entry name" value="NiFe/NiFeSe_hydrgnase_LSU"/>
</dbReference>
<dbReference type="Pfam" id="PF00374">
    <property type="entry name" value="NiFeSe_Hases"/>
    <property type="match status" value="1"/>
</dbReference>
<dbReference type="PANTHER" id="PTHR42958:SF4">
    <property type="entry name" value="HYDROGENASE EXPRESSION_FORMATION PROTEIN HUPK"/>
    <property type="match status" value="1"/>
</dbReference>
<dbReference type="Proteomes" id="UP000321337">
    <property type="component" value="Unassembled WGS sequence"/>
</dbReference>
<dbReference type="RefSeq" id="WP_147074728.1">
    <property type="nucleotide sequence ID" value="NZ_AP021884.1"/>
</dbReference>
<dbReference type="PANTHER" id="PTHR42958">
    <property type="entry name" value="HYDROGENASE-2 LARGE CHAIN"/>
    <property type="match status" value="1"/>
</dbReference>
<protein>
    <submittedName>
        <fullName evidence="2">Hydrogenase expression/formation protein HupK</fullName>
    </submittedName>
</protein>
<accession>A0A512LBG3</accession>
<keyword evidence="1" id="KW-0479">Metal-binding</keyword>
<dbReference type="OrthoDB" id="9157196at2"/>
<organism evidence="2 3">
    <name type="scientific">Sulfuriferula plumbiphila</name>
    <dbReference type="NCBI Taxonomy" id="171865"/>
    <lineage>
        <taxon>Bacteria</taxon>
        <taxon>Pseudomonadati</taxon>
        <taxon>Pseudomonadota</taxon>
        <taxon>Betaproteobacteria</taxon>
        <taxon>Nitrosomonadales</taxon>
        <taxon>Sulfuricellaceae</taxon>
        <taxon>Sulfuriferula</taxon>
    </lineage>
</organism>
<dbReference type="InterPro" id="IPR001501">
    <property type="entry name" value="Ni-dep_hyd_lsu"/>
</dbReference>
<dbReference type="InterPro" id="IPR029014">
    <property type="entry name" value="NiFe-Hase_large"/>
</dbReference>